<comment type="caution">
    <text evidence="2">The sequence shown here is derived from an EMBL/GenBank/DDBJ whole genome shotgun (WGS) entry which is preliminary data.</text>
</comment>
<reference evidence="2 3" key="1">
    <citation type="submission" date="2019-03" db="EMBL/GenBank/DDBJ databases">
        <title>Single cell metagenomics reveals metabolic interactions within the superorganism composed of flagellate Streblomastix strix and complex community of Bacteroidetes bacteria on its surface.</title>
        <authorList>
            <person name="Treitli S.C."/>
            <person name="Kolisko M."/>
            <person name="Husnik F."/>
            <person name="Keeling P."/>
            <person name="Hampl V."/>
        </authorList>
    </citation>
    <scope>NUCLEOTIDE SEQUENCE [LARGE SCALE GENOMIC DNA]</scope>
    <source>
        <strain evidence="2">ST1C</strain>
    </source>
</reference>
<accession>A0A5J4R1T1</accession>
<feature type="region of interest" description="Disordered" evidence="1">
    <location>
        <begin position="90"/>
        <end position="119"/>
    </location>
</feature>
<dbReference type="Proteomes" id="UP000324800">
    <property type="component" value="Unassembled WGS sequence"/>
</dbReference>
<feature type="non-terminal residue" evidence="2">
    <location>
        <position position="181"/>
    </location>
</feature>
<sequence length="181" mass="21628">TLQPREISVEISLWNREEERTDKDGSSGDGGKDWRIEIQRERQQNWRKNEKIYISMKTDRERKFQKHWILSVIQRLKQLIEIRREQNENPFQKNERREGSLPRNVEGRTGRRNGSADSIRLSEMVESHIPNKETQWNMEKDSGCEQVEYENREITLQNAWIRGTMPFGTKYSPTFFAEATL</sequence>
<name>A0A5J4R1T1_9EUKA</name>
<dbReference type="EMBL" id="SNRW01043617">
    <property type="protein sequence ID" value="KAA6327190.1"/>
    <property type="molecule type" value="Genomic_DNA"/>
</dbReference>
<evidence type="ECO:0000256" key="1">
    <source>
        <dbReference type="SAM" id="MobiDB-lite"/>
    </source>
</evidence>
<evidence type="ECO:0000313" key="2">
    <source>
        <dbReference type="EMBL" id="KAA6327190.1"/>
    </source>
</evidence>
<organism evidence="2 3">
    <name type="scientific">Streblomastix strix</name>
    <dbReference type="NCBI Taxonomy" id="222440"/>
    <lineage>
        <taxon>Eukaryota</taxon>
        <taxon>Metamonada</taxon>
        <taxon>Preaxostyla</taxon>
        <taxon>Oxymonadida</taxon>
        <taxon>Streblomastigidae</taxon>
        <taxon>Streblomastix</taxon>
    </lineage>
</organism>
<feature type="non-terminal residue" evidence="2">
    <location>
        <position position="1"/>
    </location>
</feature>
<feature type="compositionally biased region" description="Basic and acidic residues" evidence="1">
    <location>
        <begin position="90"/>
        <end position="109"/>
    </location>
</feature>
<protein>
    <submittedName>
        <fullName evidence="2">Uncharacterized protein</fullName>
    </submittedName>
</protein>
<evidence type="ECO:0000313" key="3">
    <source>
        <dbReference type="Proteomes" id="UP000324800"/>
    </source>
</evidence>
<dbReference type="AlphaFoldDB" id="A0A5J4R1T1"/>
<feature type="region of interest" description="Disordered" evidence="1">
    <location>
        <begin position="16"/>
        <end position="36"/>
    </location>
</feature>
<gene>
    <name evidence="2" type="ORF">EZS28_053847</name>
</gene>
<proteinExistence type="predicted"/>